<keyword evidence="1" id="KW-1133">Transmembrane helix</keyword>
<proteinExistence type="predicted"/>
<feature type="transmembrane region" description="Helical" evidence="1">
    <location>
        <begin position="39"/>
        <end position="61"/>
    </location>
</feature>
<gene>
    <name evidence="2" type="ORF">ACFSCX_19130</name>
</gene>
<evidence type="ECO:0000313" key="2">
    <source>
        <dbReference type="EMBL" id="MFD1738637.1"/>
    </source>
</evidence>
<evidence type="ECO:0000313" key="3">
    <source>
        <dbReference type="Proteomes" id="UP001597214"/>
    </source>
</evidence>
<dbReference type="Proteomes" id="UP001597214">
    <property type="component" value="Unassembled WGS sequence"/>
</dbReference>
<reference evidence="3" key="1">
    <citation type="journal article" date="2019" name="Int. J. Syst. Evol. Microbiol.">
        <title>The Global Catalogue of Microorganisms (GCM) 10K type strain sequencing project: providing services to taxonomists for standard genome sequencing and annotation.</title>
        <authorList>
            <consortium name="The Broad Institute Genomics Platform"/>
            <consortium name="The Broad Institute Genome Sequencing Center for Infectious Disease"/>
            <person name="Wu L."/>
            <person name="Ma J."/>
        </authorList>
    </citation>
    <scope>NUCLEOTIDE SEQUENCE [LARGE SCALE GENOMIC DNA]</scope>
    <source>
        <strain evidence="3">CCUG 49339</strain>
    </source>
</reference>
<evidence type="ECO:0000256" key="1">
    <source>
        <dbReference type="SAM" id="Phobius"/>
    </source>
</evidence>
<protein>
    <submittedName>
        <fullName evidence="2">Uncharacterized protein</fullName>
    </submittedName>
</protein>
<organism evidence="2 3">
    <name type="scientific">Bacillus salitolerans</name>
    <dbReference type="NCBI Taxonomy" id="1437434"/>
    <lineage>
        <taxon>Bacteria</taxon>
        <taxon>Bacillati</taxon>
        <taxon>Bacillota</taxon>
        <taxon>Bacilli</taxon>
        <taxon>Bacillales</taxon>
        <taxon>Bacillaceae</taxon>
        <taxon>Bacillus</taxon>
    </lineage>
</organism>
<dbReference type="EMBL" id="JBHUEM010000046">
    <property type="protein sequence ID" value="MFD1738637.1"/>
    <property type="molecule type" value="Genomic_DNA"/>
</dbReference>
<name>A0ABW4LU39_9BACI</name>
<keyword evidence="1" id="KW-0812">Transmembrane</keyword>
<dbReference type="RefSeq" id="WP_377929851.1">
    <property type="nucleotide sequence ID" value="NZ_JBHUEM010000046.1"/>
</dbReference>
<accession>A0ABW4LU39</accession>
<keyword evidence="1" id="KW-0472">Membrane</keyword>
<sequence>MGKVLGTFLLLMFINVILFMVLGSFFMSDIQYETPIYTFSTIIIILLTILISILVYIISLLKEKL</sequence>
<keyword evidence="3" id="KW-1185">Reference proteome</keyword>
<feature type="transmembrane region" description="Helical" evidence="1">
    <location>
        <begin position="7"/>
        <end position="27"/>
    </location>
</feature>
<comment type="caution">
    <text evidence="2">The sequence shown here is derived from an EMBL/GenBank/DDBJ whole genome shotgun (WGS) entry which is preliminary data.</text>
</comment>